<proteinExistence type="evidence at transcript level"/>
<sequence length="60" mass="6823">GIGTKIVGGFKTGDKKIFNELGWRYVKRTRSAKESELIKRIQVVRLQMATMISPQEVVET</sequence>
<keyword evidence="3" id="KW-0878">Amphibian defense peptide</keyword>
<keyword evidence="4" id="KW-0964">Secreted</keyword>
<dbReference type="AlphaFoldDB" id="B5L152"/>
<reference evidence="7" key="2">
    <citation type="journal article" date="2011" name="J. Proteome Res.">
        <title>There are abundant antimicrobial peptides in brains of two kinds of Bombina toads.</title>
        <authorList>
            <person name="Liu R."/>
            <person name="Liu H."/>
            <person name="Ma Y."/>
            <person name="Wu J."/>
            <person name="Yang H."/>
            <person name="Ye H."/>
            <person name="Lai R."/>
        </authorList>
    </citation>
    <scope>NUCLEOTIDE SEQUENCE</scope>
    <source>
        <tissue evidence="7">Skin</tissue>
    </source>
</reference>
<evidence type="ECO:0000256" key="2">
    <source>
        <dbReference type="ARBA" id="ARBA00008381"/>
    </source>
</evidence>
<comment type="similarity">
    <text evidence="2">Belongs to the bombinin family.</text>
</comment>
<dbReference type="EMBL" id="EU137974">
    <property type="protein sequence ID" value="ABX58786.1"/>
    <property type="molecule type" value="mRNA"/>
</dbReference>
<evidence type="ECO:0000256" key="6">
    <source>
        <dbReference type="ARBA" id="ARBA00023022"/>
    </source>
</evidence>
<evidence type="ECO:0000256" key="3">
    <source>
        <dbReference type="ARBA" id="ARBA00022446"/>
    </source>
</evidence>
<evidence type="ECO:0000313" key="7">
    <source>
        <dbReference type="EMBL" id="ABX58786.1"/>
    </source>
</evidence>
<dbReference type="GO" id="GO:0042742">
    <property type="term" value="P:defense response to bacterium"/>
    <property type="evidence" value="ECO:0007669"/>
    <property type="project" value="UniProtKB-KW"/>
</dbReference>
<feature type="non-terminal residue" evidence="7">
    <location>
        <position position="1"/>
    </location>
</feature>
<keyword evidence="5" id="KW-0929">Antimicrobial</keyword>
<name>B5L152_BOMMX</name>
<dbReference type="InterPro" id="IPR007962">
    <property type="entry name" value="Bombinin"/>
</dbReference>
<dbReference type="GO" id="GO:0005576">
    <property type="term" value="C:extracellular region"/>
    <property type="evidence" value="ECO:0007669"/>
    <property type="project" value="UniProtKB-SubCell"/>
</dbReference>
<evidence type="ECO:0000256" key="1">
    <source>
        <dbReference type="ARBA" id="ARBA00004613"/>
    </source>
</evidence>
<comment type="subcellular location">
    <subcellularLocation>
        <location evidence="1">Secreted</location>
    </subcellularLocation>
</comment>
<evidence type="ECO:0000256" key="5">
    <source>
        <dbReference type="ARBA" id="ARBA00022529"/>
    </source>
</evidence>
<evidence type="ECO:0000256" key="4">
    <source>
        <dbReference type="ARBA" id="ARBA00022525"/>
    </source>
</evidence>
<accession>B5L152</accession>
<protein>
    <submittedName>
        <fullName evidence="7">Maximin-23 antimicrobial peptide</fullName>
    </submittedName>
</protein>
<dbReference type="Pfam" id="PF05298">
    <property type="entry name" value="Bombinin"/>
    <property type="match status" value="1"/>
</dbReference>
<organism evidence="7">
    <name type="scientific">Bombina maxima</name>
    <name type="common">Giant fire-bellied toad</name>
    <name type="synonym">Chinese red belly toad</name>
    <dbReference type="NCBI Taxonomy" id="161274"/>
    <lineage>
        <taxon>Eukaryota</taxon>
        <taxon>Metazoa</taxon>
        <taxon>Chordata</taxon>
        <taxon>Craniata</taxon>
        <taxon>Vertebrata</taxon>
        <taxon>Euteleostomi</taxon>
        <taxon>Amphibia</taxon>
        <taxon>Batrachia</taxon>
        <taxon>Anura</taxon>
        <taxon>Bombinatoridae</taxon>
        <taxon>Bombina</taxon>
    </lineage>
</organism>
<reference evidence="7" key="1">
    <citation type="submission" date="2007-09" db="EMBL/GenBank/DDBJ databases">
        <title>Bombina maxima antimicrobial peptide cDNA sequences.</title>
        <authorList>
            <person name="Wang X."/>
            <person name="Lai R."/>
        </authorList>
    </citation>
    <scope>NUCLEOTIDE SEQUENCE</scope>
    <source>
        <tissue evidence="7">Skin</tissue>
    </source>
</reference>
<keyword evidence="6" id="KW-0044">Antibiotic</keyword>